<dbReference type="SUPFAM" id="SSF46785">
    <property type="entry name" value="Winged helix' DNA-binding domain"/>
    <property type="match status" value="1"/>
</dbReference>
<dbReference type="InterPro" id="IPR000835">
    <property type="entry name" value="HTH_MarR-typ"/>
</dbReference>
<proteinExistence type="predicted"/>
<feature type="domain" description="HTH marR-type" evidence="4">
    <location>
        <begin position="13"/>
        <end position="145"/>
    </location>
</feature>
<dbReference type="Proteomes" id="UP000633219">
    <property type="component" value="Unassembled WGS sequence"/>
</dbReference>
<keyword evidence="1" id="KW-0805">Transcription regulation</keyword>
<dbReference type="Pfam" id="PF01047">
    <property type="entry name" value="MarR"/>
    <property type="match status" value="1"/>
</dbReference>
<dbReference type="InterPro" id="IPR036388">
    <property type="entry name" value="WH-like_DNA-bd_sf"/>
</dbReference>
<keyword evidence="3" id="KW-0804">Transcription</keyword>
<dbReference type="EMBL" id="JAEQNC010000012">
    <property type="protein sequence ID" value="MBL0374261.1"/>
    <property type="molecule type" value="Genomic_DNA"/>
</dbReference>
<dbReference type="AlphaFoldDB" id="A0A936YSZ6"/>
<keyword evidence="2" id="KW-0238">DNA-binding</keyword>
<dbReference type="Gene3D" id="1.10.10.10">
    <property type="entry name" value="Winged helix-like DNA-binding domain superfamily/Winged helix DNA-binding domain"/>
    <property type="match status" value="1"/>
</dbReference>
<dbReference type="PANTHER" id="PTHR42756:SF1">
    <property type="entry name" value="TRANSCRIPTIONAL REPRESSOR OF EMRAB OPERON"/>
    <property type="match status" value="1"/>
</dbReference>
<dbReference type="PRINTS" id="PR00598">
    <property type="entry name" value="HTHMARR"/>
</dbReference>
<dbReference type="PANTHER" id="PTHR42756">
    <property type="entry name" value="TRANSCRIPTIONAL REGULATOR, MARR"/>
    <property type="match status" value="1"/>
</dbReference>
<keyword evidence="6" id="KW-1185">Reference proteome</keyword>
<reference evidence="5" key="1">
    <citation type="submission" date="2021-01" db="EMBL/GenBank/DDBJ databases">
        <title>Rhizobium sp. strain KVB221 16S ribosomal RNA gene Genome sequencing and assembly.</title>
        <authorList>
            <person name="Kang M."/>
        </authorList>
    </citation>
    <scope>NUCLEOTIDE SEQUENCE</scope>
    <source>
        <strain evidence="5">KVB221</strain>
    </source>
</reference>
<protein>
    <submittedName>
        <fullName evidence="5">MarR family transcriptional regulator</fullName>
    </submittedName>
</protein>
<name>A0A936YSZ6_9HYPH</name>
<dbReference type="PROSITE" id="PS50995">
    <property type="entry name" value="HTH_MARR_2"/>
    <property type="match status" value="1"/>
</dbReference>
<organism evidence="5 6">
    <name type="scientific">Rhizobium setariae</name>
    <dbReference type="NCBI Taxonomy" id="2801340"/>
    <lineage>
        <taxon>Bacteria</taxon>
        <taxon>Pseudomonadati</taxon>
        <taxon>Pseudomonadota</taxon>
        <taxon>Alphaproteobacteria</taxon>
        <taxon>Hyphomicrobiales</taxon>
        <taxon>Rhizobiaceae</taxon>
        <taxon>Rhizobium/Agrobacterium group</taxon>
        <taxon>Rhizobium</taxon>
    </lineage>
</organism>
<dbReference type="InterPro" id="IPR036390">
    <property type="entry name" value="WH_DNA-bd_sf"/>
</dbReference>
<dbReference type="GO" id="GO:0003700">
    <property type="term" value="F:DNA-binding transcription factor activity"/>
    <property type="evidence" value="ECO:0007669"/>
    <property type="project" value="InterPro"/>
</dbReference>
<comment type="caution">
    <text evidence="5">The sequence shown here is derived from an EMBL/GenBank/DDBJ whole genome shotgun (WGS) entry which is preliminary data.</text>
</comment>
<dbReference type="GO" id="GO:0003677">
    <property type="term" value="F:DNA binding"/>
    <property type="evidence" value="ECO:0007669"/>
    <property type="project" value="UniProtKB-KW"/>
</dbReference>
<sequence>MTDQEKPSILPMSRSFGNSLRHVNRLIQRDLGVRTAPLGLALGQWYALRTLWNEDGLTQIELAQKSGIAGPAMVLAVRSLLATGLVSRRRPPNDKRKYVISLTEKGRQLEEAALRAAMAANDVALEGIPKADIDICMRVLEAARQNLLKTGMNLENQGEIDALIE</sequence>
<evidence type="ECO:0000259" key="4">
    <source>
        <dbReference type="PROSITE" id="PS50995"/>
    </source>
</evidence>
<evidence type="ECO:0000256" key="2">
    <source>
        <dbReference type="ARBA" id="ARBA00023125"/>
    </source>
</evidence>
<evidence type="ECO:0000313" key="6">
    <source>
        <dbReference type="Proteomes" id="UP000633219"/>
    </source>
</evidence>
<evidence type="ECO:0000256" key="3">
    <source>
        <dbReference type="ARBA" id="ARBA00023163"/>
    </source>
</evidence>
<evidence type="ECO:0000313" key="5">
    <source>
        <dbReference type="EMBL" id="MBL0374261.1"/>
    </source>
</evidence>
<accession>A0A936YSZ6</accession>
<dbReference type="RefSeq" id="WP_201662309.1">
    <property type="nucleotide sequence ID" value="NZ_JAEQNC010000012.1"/>
</dbReference>
<gene>
    <name evidence="5" type="ORF">JJB09_19740</name>
</gene>
<dbReference type="SMART" id="SM00347">
    <property type="entry name" value="HTH_MARR"/>
    <property type="match status" value="1"/>
</dbReference>
<evidence type="ECO:0000256" key="1">
    <source>
        <dbReference type="ARBA" id="ARBA00023015"/>
    </source>
</evidence>